<reference evidence="6" key="2">
    <citation type="submission" date="2025-08" db="UniProtKB">
        <authorList>
            <consortium name="Ensembl"/>
        </authorList>
    </citation>
    <scope>IDENTIFICATION</scope>
</reference>
<dbReference type="PROSITE" id="PS51125">
    <property type="entry name" value="NHL"/>
    <property type="match status" value="1"/>
</dbReference>
<keyword evidence="1" id="KW-0732">Signal</keyword>
<evidence type="ECO:0000256" key="2">
    <source>
        <dbReference type="ARBA" id="ARBA00022737"/>
    </source>
</evidence>
<evidence type="ECO:0000256" key="1">
    <source>
        <dbReference type="ARBA" id="ARBA00022729"/>
    </source>
</evidence>
<keyword evidence="7" id="KW-1185">Reference proteome</keyword>
<dbReference type="GeneTree" id="ENSGT00390000008657"/>
<dbReference type="Gene3D" id="2.120.10.30">
    <property type="entry name" value="TolB, C-terminal domain"/>
    <property type="match status" value="1"/>
</dbReference>
<accession>A0A8C4RY28</accession>
<feature type="repeat" description="NHL" evidence="5">
    <location>
        <begin position="209"/>
        <end position="248"/>
    </location>
</feature>
<dbReference type="FunFam" id="2.120.10.30:FF:000043">
    <property type="entry name" value="NHL repeat containing 3"/>
    <property type="match status" value="1"/>
</dbReference>
<dbReference type="Ensembl" id="ENSECRT00000009552.1">
    <property type="protein sequence ID" value="ENSECRP00000009400.1"/>
    <property type="gene ID" value="ENSECRG00000006299.1"/>
</dbReference>
<evidence type="ECO:0000256" key="5">
    <source>
        <dbReference type="PROSITE-ProRule" id="PRU00504"/>
    </source>
</evidence>
<dbReference type="InterPro" id="IPR011042">
    <property type="entry name" value="6-blade_b-propeller_TolB-like"/>
</dbReference>
<dbReference type="OrthoDB" id="10044505at2759"/>
<dbReference type="Proteomes" id="UP000694620">
    <property type="component" value="Chromosome 4"/>
</dbReference>
<evidence type="ECO:0000313" key="7">
    <source>
        <dbReference type="Proteomes" id="UP000694620"/>
    </source>
</evidence>
<evidence type="ECO:0000313" key="6">
    <source>
        <dbReference type="Ensembl" id="ENSECRP00000009400.1"/>
    </source>
</evidence>
<organism evidence="6 7">
    <name type="scientific">Erpetoichthys calabaricus</name>
    <name type="common">Rope fish</name>
    <name type="synonym">Calamoichthys calabaricus</name>
    <dbReference type="NCBI Taxonomy" id="27687"/>
    <lineage>
        <taxon>Eukaryota</taxon>
        <taxon>Metazoa</taxon>
        <taxon>Chordata</taxon>
        <taxon>Craniata</taxon>
        <taxon>Vertebrata</taxon>
        <taxon>Euteleostomi</taxon>
        <taxon>Actinopterygii</taxon>
        <taxon>Polypteriformes</taxon>
        <taxon>Polypteridae</taxon>
        <taxon>Erpetoichthys</taxon>
    </lineage>
</organism>
<sequence>MSFVMKKKTNNRLLVALGCILLAFMMSLLYINISQFSGEVYWRNIGKNLYKLDVSWPKFPGKFTGNVFGVAVNDVTGLIYVAQRGDNIPKVLVFNRDGYFVEAWNTSTIEMPHGIFVANASTEPSIWITDVGQGPYGHTIKQYTTSGKLIRILGSPGEAGSSVTPLQFDQPAEIFVHSSGDIYIVDGDGGLNNRLIKLSKDFEVIWMHGGKGIGQGQFNIPHSVAVDKYDRVWVADRENKRIQVFSAVSGEWLGTWSSCFHEGGPYSVRFTSDQKYIIIAQLNINQIMLLKAPPVGAIGLCNIISLIKMANGIKPHLVDIDVNTQDFYVAEIGAQQAQKFVPYFWGFIFDIFI</sequence>
<keyword evidence="2" id="KW-0677">Repeat</keyword>
<reference evidence="6" key="1">
    <citation type="submission" date="2021-06" db="EMBL/GenBank/DDBJ databases">
        <authorList>
            <consortium name="Wellcome Sanger Institute Data Sharing"/>
        </authorList>
    </citation>
    <scope>NUCLEOTIDE SEQUENCE [LARGE SCALE GENOMIC DNA]</scope>
</reference>
<evidence type="ECO:0000256" key="3">
    <source>
        <dbReference type="ARBA" id="ARBA00023180"/>
    </source>
</evidence>
<protein>
    <recommendedName>
        <fullName evidence="4">NHL repeat-containing protein 3</fullName>
    </recommendedName>
</protein>
<dbReference type="InterPro" id="IPR001258">
    <property type="entry name" value="NHL_repeat"/>
</dbReference>
<name>A0A8C4RY28_ERPCA</name>
<evidence type="ECO:0000256" key="4">
    <source>
        <dbReference type="ARBA" id="ARBA00071346"/>
    </source>
</evidence>
<gene>
    <name evidence="6" type="primary">NHLRC3</name>
</gene>
<dbReference type="PANTHER" id="PTHR10680">
    <property type="entry name" value="PEPTIDYL-GLYCINE ALPHA-AMIDATING MONOOXYGENASE"/>
    <property type="match status" value="1"/>
</dbReference>
<dbReference type="SUPFAM" id="SSF63829">
    <property type="entry name" value="Calcium-dependent phosphotriesterase"/>
    <property type="match status" value="1"/>
</dbReference>
<dbReference type="Pfam" id="PF01436">
    <property type="entry name" value="NHL"/>
    <property type="match status" value="1"/>
</dbReference>
<reference evidence="6" key="3">
    <citation type="submission" date="2025-09" db="UniProtKB">
        <authorList>
            <consortium name="Ensembl"/>
        </authorList>
    </citation>
    <scope>IDENTIFICATION</scope>
</reference>
<proteinExistence type="predicted"/>
<dbReference type="AlphaFoldDB" id="A0A8C4RY28"/>
<keyword evidence="3" id="KW-0325">Glycoprotein</keyword>